<reference evidence="2 3" key="1">
    <citation type="submission" date="2020-10" db="EMBL/GenBank/DDBJ databases">
        <title>Plant Genome Project.</title>
        <authorList>
            <person name="Zhang R.-G."/>
        </authorList>
    </citation>
    <scope>NUCLEOTIDE SEQUENCE [LARGE SCALE GENOMIC DNA]</scope>
    <source>
        <strain evidence="2">FAFU-HL-1</strain>
        <tissue evidence="2">Leaf</tissue>
    </source>
</reference>
<gene>
    <name evidence="2" type="ORF">SADUNF_Sadunf01G0145000</name>
</gene>
<dbReference type="SUPFAM" id="SSF51230">
    <property type="entry name" value="Single hybrid motif"/>
    <property type="match status" value="1"/>
</dbReference>
<evidence type="ECO:0000313" key="2">
    <source>
        <dbReference type="EMBL" id="KAF9689946.1"/>
    </source>
</evidence>
<organism evidence="2 3">
    <name type="scientific">Salix dunnii</name>
    <dbReference type="NCBI Taxonomy" id="1413687"/>
    <lineage>
        <taxon>Eukaryota</taxon>
        <taxon>Viridiplantae</taxon>
        <taxon>Streptophyta</taxon>
        <taxon>Embryophyta</taxon>
        <taxon>Tracheophyta</taxon>
        <taxon>Spermatophyta</taxon>
        <taxon>Magnoliopsida</taxon>
        <taxon>eudicotyledons</taxon>
        <taxon>Gunneridae</taxon>
        <taxon>Pentapetalae</taxon>
        <taxon>rosids</taxon>
        <taxon>fabids</taxon>
        <taxon>Malpighiales</taxon>
        <taxon>Salicaceae</taxon>
        <taxon>Saliceae</taxon>
        <taxon>Salix</taxon>
    </lineage>
</organism>
<dbReference type="InterPro" id="IPR000089">
    <property type="entry name" value="Biotin_lipoyl"/>
</dbReference>
<dbReference type="EMBL" id="JADGMS010000001">
    <property type="protein sequence ID" value="KAF9689946.1"/>
    <property type="molecule type" value="Genomic_DNA"/>
</dbReference>
<protein>
    <recommendedName>
        <fullName evidence="1">Lipoyl-binding domain-containing protein</fullName>
    </recommendedName>
</protein>
<dbReference type="PANTHER" id="PTHR47597:SF1">
    <property type="entry name" value="IS A MEMBER OF THE PF|00364 BIOTIN-REQUIRING ENZYMES FAMILY-RELATED"/>
    <property type="match status" value="1"/>
</dbReference>
<dbReference type="CDD" id="cd06850">
    <property type="entry name" value="biotinyl_domain"/>
    <property type="match status" value="1"/>
</dbReference>
<proteinExistence type="predicted"/>
<sequence length="327" mass="35435">MASCSLGASNMKLSKLDFGRATVGNLQKHRSLRMWRGRGRLQHAGVAISHKSREAFRSCGSALETQLTTKETKPLDLSSQVIPNSSEIESLVTEISNTTSISEFELKLGGFRLYVRRDLNERNKATHQPLPAPPPAASLAIAVNTTTGASDLNGSFSTSLAISKQEPSSGGIKSFLDRAADEGLMILRSPRVGFFRRCRTIKGKRAPPQCKEVQVHEGLKSFALVMGRHLSAGVLSKSTLHAHSFSVNLSACNVTMNANNFPLLKQKQTVKEGQVLCFIEQLGGELPIETDISGEVIRILRDDGEPVGYGDALIAILPSFPGIKKLQ</sequence>
<dbReference type="AlphaFoldDB" id="A0A835NB70"/>
<dbReference type="Gene3D" id="2.40.50.100">
    <property type="match status" value="1"/>
</dbReference>
<keyword evidence="3" id="KW-1185">Reference proteome</keyword>
<evidence type="ECO:0000259" key="1">
    <source>
        <dbReference type="Pfam" id="PF00364"/>
    </source>
</evidence>
<comment type="caution">
    <text evidence="2">The sequence shown here is derived from an EMBL/GenBank/DDBJ whole genome shotgun (WGS) entry which is preliminary data.</text>
</comment>
<feature type="domain" description="Lipoyl-binding" evidence="1">
    <location>
        <begin position="265"/>
        <end position="316"/>
    </location>
</feature>
<evidence type="ECO:0000313" key="3">
    <source>
        <dbReference type="Proteomes" id="UP000657918"/>
    </source>
</evidence>
<dbReference type="InterPro" id="IPR011053">
    <property type="entry name" value="Single_hybrid_motif"/>
</dbReference>
<dbReference type="Proteomes" id="UP000657918">
    <property type="component" value="Unassembled WGS sequence"/>
</dbReference>
<dbReference type="Pfam" id="PF00364">
    <property type="entry name" value="Biotin_lipoyl"/>
    <property type="match status" value="1"/>
</dbReference>
<accession>A0A835NB70</accession>
<dbReference type="OrthoDB" id="529457at2759"/>
<dbReference type="PANTHER" id="PTHR47597">
    <property type="entry name" value="IS A MEMBER OF THE PF|00364 BIOTIN-REQUIRING ENZYMES FAMILY-RELATED"/>
    <property type="match status" value="1"/>
</dbReference>
<dbReference type="InterPro" id="IPR053217">
    <property type="entry name" value="ACC_Biotin_Carrier"/>
</dbReference>
<name>A0A835NB70_9ROSI</name>